<gene>
    <name evidence="1" type="ORF">MM415B01679_0004</name>
</gene>
<reference evidence="1" key="1">
    <citation type="submission" date="2020-03" db="EMBL/GenBank/DDBJ databases">
        <title>The deep terrestrial virosphere.</title>
        <authorList>
            <person name="Holmfeldt K."/>
            <person name="Nilsson E."/>
            <person name="Simone D."/>
            <person name="Lopez-Fernandez M."/>
            <person name="Wu X."/>
            <person name="de Brujin I."/>
            <person name="Lundin D."/>
            <person name="Andersson A."/>
            <person name="Bertilsson S."/>
            <person name="Dopson M."/>
        </authorList>
    </citation>
    <scope>NUCLEOTIDE SEQUENCE</scope>
    <source>
        <strain evidence="1">MM415B01679</strain>
    </source>
</reference>
<name>A0A6M3IIL9_9ZZZZ</name>
<dbReference type="AlphaFoldDB" id="A0A6M3IIL9"/>
<accession>A0A6M3IIL9</accession>
<evidence type="ECO:0000313" key="1">
    <source>
        <dbReference type="EMBL" id="QJA57254.1"/>
    </source>
</evidence>
<organism evidence="1">
    <name type="scientific">viral metagenome</name>
    <dbReference type="NCBI Taxonomy" id="1070528"/>
    <lineage>
        <taxon>unclassified sequences</taxon>
        <taxon>metagenomes</taxon>
        <taxon>organismal metagenomes</taxon>
    </lineage>
</organism>
<protein>
    <submittedName>
        <fullName evidence="1">Uncharacterized protein</fullName>
    </submittedName>
</protein>
<proteinExistence type="predicted"/>
<sequence>MEGIVMATIKTESAVSMNAPDRRDGTLQVAWGHYTYADEGAVAIGDVIQMCKLPAGARIVDIMVEWGALTSGTFDVGDGDNDDRFLAAIAMDNAGRMSLFGGLANGAEIDEATNVSGMGYTYDAADTLDITIEGAAISATLAITLCVLYTVEGGFDDE</sequence>
<dbReference type="EMBL" id="MT141263">
    <property type="protein sequence ID" value="QJA57254.1"/>
    <property type="molecule type" value="Genomic_DNA"/>
</dbReference>